<dbReference type="PANTHER" id="PTHR10357:SF209">
    <property type="entry name" value="PERIPLASMIC ALPHA-AMYLASE"/>
    <property type="match status" value="1"/>
</dbReference>
<dbReference type="EMBL" id="JABFOQ010000012">
    <property type="protein sequence ID" value="NOJ75524.1"/>
    <property type="molecule type" value="Genomic_DNA"/>
</dbReference>
<dbReference type="PRINTS" id="PR00110">
    <property type="entry name" value="ALPHAAMYLASE"/>
</dbReference>
<dbReference type="SUPFAM" id="SSF51445">
    <property type="entry name" value="(Trans)glycosidases"/>
    <property type="match status" value="1"/>
</dbReference>
<gene>
    <name evidence="5" type="ORF">HMH06_06725</name>
</gene>
<accession>A0ABX1WLY7</accession>
<dbReference type="Proteomes" id="UP000580344">
    <property type="component" value="Unassembled WGS sequence"/>
</dbReference>
<dbReference type="Pfam" id="PF00128">
    <property type="entry name" value="Alpha-amylase"/>
    <property type="match status" value="1"/>
</dbReference>
<dbReference type="PROSITE" id="PS51257">
    <property type="entry name" value="PROKAR_LIPOPROTEIN"/>
    <property type="match status" value="1"/>
</dbReference>
<evidence type="ECO:0000313" key="5">
    <source>
        <dbReference type="EMBL" id="NOJ75524.1"/>
    </source>
</evidence>
<dbReference type="Gene3D" id="3.20.20.80">
    <property type="entry name" value="Glycosidases"/>
    <property type="match status" value="1"/>
</dbReference>
<dbReference type="EC" id="3.2.1.1" evidence="3"/>
<keyword evidence="3" id="KW-0378">Hydrolase</keyword>
<protein>
    <recommendedName>
        <fullName evidence="3">Alpha-amylase</fullName>
        <ecNumber evidence="3">3.2.1.1</ecNumber>
    </recommendedName>
</protein>
<evidence type="ECO:0000259" key="4">
    <source>
        <dbReference type="SMART" id="SM00642"/>
    </source>
</evidence>
<dbReference type="InterPro" id="IPR006046">
    <property type="entry name" value="Alpha_amylase"/>
</dbReference>
<dbReference type="RefSeq" id="WP_171622839.1">
    <property type="nucleotide sequence ID" value="NZ_JABFOQ010000012.1"/>
</dbReference>
<dbReference type="SMART" id="SM00642">
    <property type="entry name" value="Aamy"/>
    <property type="match status" value="1"/>
</dbReference>
<sequence>MIKKIVKLSLFAGLFFTSCTTSKVATNKEVKSSQENESSQKQPFVWNAANVYFLLTDRFENGDKTNDVNYGRTTETAKLRGFEGGDFRGVINKIEANYFTDLGVNAIWMTPIVEQIHGFVDEGQGKTYGFHGYWTKDWISIDKNWGTEKELQELVDKAHSKGIRIMLDAVINHTGPATTSDGVFPSDWVRVSPQCTYDSYKSTIECTLVKNLPDILTESENDVLLPPQLLAKWSKEGRLEKEVAELNAFFTTYNLPKAPKYYIMKWLSDYIRKYGIDGYRVDTVKHTEEDVWKKFNEICQDAFEEYKAANPTKILDQNKFFLLGEVYNYSINDAQQFHFPDQTVNYFENGFDALINFDLRSTQKESNQTVFDRYNDILQNKMEGKSVMSYITSHDDGSPFDKNRQNPWDAGTRLLLTPGISQIYYGDETARPLEVVGVEGDANLRSNMNWESIKPNSETESLLKHYQKLGQFRRNHPAVGAGNQTDLQNSPYIFTRKYKTDDVVIGLEMPIGKKSINVSSVWKDGTKVRDAYSGVSGKVVNGNFEMNTTFDIVLLEKVN</sequence>
<dbReference type="InterPro" id="IPR006047">
    <property type="entry name" value="GH13_cat_dom"/>
</dbReference>
<keyword evidence="3" id="KW-0119">Carbohydrate metabolism</keyword>
<keyword evidence="3" id="KW-0326">Glycosidase</keyword>
<evidence type="ECO:0000256" key="1">
    <source>
        <dbReference type="ARBA" id="ARBA00008061"/>
    </source>
</evidence>
<dbReference type="InterPro" id="IPR017853">
    <property type="entry name" value="GH"/>
</dbReference>
<evidence type="ECO:0000256" key="3">
    <source>
        <dbReference type="RuleBase" id="RU361134"/>
    </source>
</evidence>
<keyword evidence="6" id="KW-1185">Reference proteome</keyword>
<feature type="domain" description="Glycosyl hydrolase family 13 catalytic" evidence="4">
    <location>
        <begin position="53"/>
        <end position="473"/>
    </location>
</feature>
<evidence type="ECO:0000256" key="2">
    <source>
        <dbReference type="RuleBase" id="RU003615"/>
    </source>
</evidence>
<reference evidence="5 6" key="1">
    <citation type="submission" date="2020-05" db="EMBL/GenBank/DDBJ databases">
        <title>Tigecycline resistant gene in Empedobacter stercoris.</title>
        <authorList>
            <person name="Chen Y."/>
            <person name="Cheng Y."/>
            <person name="Zhou K."/>
        </authorList>
    </citation>
    <scope>NUCLEOTIDE SEQUENCE [LARGE SCALE GENOMIC DNA]</scope>
    <source>
        <strain evidence="5 6">ES202</strain>
    </source>
</reference>
<dbReference type="PANTHER" id="PTHR10357">
    <property type="entry name" value="ALPHA-AMYLASE FAMILY MEMBER"/>
    <property type="match status" value="1"/>
</dbReference>
<comment type="caution">
    <text evidence="5">The sequence shown here is derived from an EMBL/GenBank/DDBJ whole genome shotgun (WGS) entry which is preliminary data.</text>
</comment>
<evidence type="ECO:0000313" key="6">
    <source>
        <dbReference type="Proteomes" id="UP000580344"/>
    </source>
</evidence>
<comment type="catalytic activity">
    <reaction evidence="3">
        <text>Endohydrolysis of (1-&gt;4)-alpha-D-glucosidic linkages in polysaccharides containing three or more (1-&gt;4)-alpha-linked D-glucose units.</text>
        <dbReference type="EC" id="3.2.1.1"/>
    </reaction>
</comment>
<proteinExistence type="inferred from homology"/>
<comment type="similarity">
    <text evidence="1 2">Belongs to the glycosyl hydrolase 13 family.</text>
</comment>
<name>A0ABX1WLY7_9FLAO</name>
<organism evidence="5 6">
    <name type="scientific">Empedobacter stercoris</name>
    <dbReference type="NCBI Taxonomy" id="1628248"/>
    <lineage>
        <taxon>Bacteria</taxon>
        <taxon>Pseudomonadati</taxon>
        <taxon>Bacteroidota</taxon>
        <taxon>Flavobacteriia</taxon>
        <taxon>Flavobacteriales</taxon>
        <taxon>Weeksellaceae</taxon>
        <taxon>Empedobacter</taxon>
    </lineage>
</organism>